<sequence>MQRLSSQTFHSIREQLLLTARPLERAIFCYEFEDGKEETVLEALQTYQNDDGGFGNGLEPDFQLPDSSPMATSVAMQHLIRYADHPLAQNMIKRAISYLESTFDEERRGWFAVPPQVNEYPHAFWWTVRDNGQSWIDDNWGNPSAELIGYLHLFEHEVQNLHVPKLIDQALTHFLQLESFDAHETYCYLRLLAMVPNQRTDKVEKQLTKAVQSVVKLDRENWEKYVPFPLKFIATPEGNHFGLPAFKVEDNLDFFVEKLEEQSCISPTWAWTDYLATWEKAKKEWTGILTLGTLLSLRTFNRLDTEQ</sequence>
<organism evidence="1 2">
    <name type="scientific">Pontibacillus litoralis JSM 072002</name>
    <dbReference type="NCBI Taxonomy" id="1385512"/>
    <lineage>
        <taxon>Bacteria</taxon>
        <taxon>Bacillati</taxon>
        <taxon>Bacillota</taxon>
        <taxon>Bacilli</taxon>
        <taxon>Bacillales</taxon>
        <taxon>Bacillaceae</taxon>
        <taxon>Pontibacillus</taxon>
    </lineage>
</organism>
<name>A0A0A5HU57_9BACI</name>
<evidence type="ECO:0000313" key="2">
    <source>
        <dbReference type="Proteomes" id="UP000030401"/>
    </source>
</evidence>
<dbReference type="Proteomes" id="UP000030401">
    <property type="component" value="Unassembled WGS sequence"/>
</dbReference>
<evidence type="ECO:0000313" key="1">
    <source>
        <dbReference type="EMBL" id="KGX87182.1"/>
    </source>
</evidence>
<dbReference type="OrthoDB" id="3286086at2"/>
<proteinExistence type="predicted"/>
<protein>
    <recommendedName>
        <fullName evidence="3">Prenyltransferase</fullName>
    </recommendedName>
</protein>
<dbReference type="SUPFAM" id="SSF48239">
    <property type="entry name" value="Terpenoid cyclases/Protein prenyltransferases"/>
    <property type="match status" value="1"/>
</dbReference>
<dbReference type="InterPro" id="IPR008930">
    <property type="entry name" value="Terpenoid_cyclase/PrenylTrfase"/>
</dbReference>
<keyword evidence="2" id="KW-1185">Reference proteome</keyword>
<gene>
    <name evidence="1" type="ORF">N784_16175</name>
</gene>
<comment type="caution">
    <text evidence="1">The sequence shown here is derived from an EMBL/GenBank/DDBJ whole genome shotgun (WGS) entry which is preliminary data.</text>
</comment>
<dbReference type="EMBL" id="AVPG01000008">
    <property type="protein sequence ID" value="KGX87182.1"/>
    <property type="molecule type" value="Genomic_DNA"/>
</dbReference>
<dbReference type="Gene3D" id="1.50.10.20">
    <property type="match status" value="1"/>
</dbReference>
<dbReference type="eggNOG" id="ENOG502Z95C">
    <property type="taxonomic scope" value="Bacteria"/>
</dbReference>
<dbReference type="STRING" id="1385512.N784_16175"/>
<reference evidence="1 2" key="1">
    <citation type="submission" date="2013-08" db="EMBL/GenBank/DDBJ databases">
        <authorList>
            <person name="Huang J."/>
            <person name="Wang G."/>
        </authorList>
    </citation>
    <scope>NUCLEOTIDE SEQUENCE [LARGE SCALE GENOMIC DNA]</scope>
    <source>
        <strain evidence="1 2">JSM 072002</strain>
    </source>
</reference>
<evidence type="ECO:0008006" key="3">
    <source>
        <dbReference type="Google" id="ProtNLM"/>
    </source>
</evidence>
<dbReference type="RefSeq" id="WP_036833660.1">
    <property type="nucleotide sequence ID" value="NZ_AVPG01000008.1"/>
</dbReference>
<accession>A0A0A5HU57</accession>
<dbReference type="AlphaFoldDB" id="A0A0A5HU57"/>